<comment type="caution">
    <text evidence="5">The sequence shown here is derived from an EMBL/GenBank/DDBJ whole genome shotgun (WGS) entry which is preliminary data.</text>
</comment>
<dbReference type="InterPro" id="IPR000582">
    <property type="entry name" value="Acyl-CoA-binding_protein"/>
</dbReference>
<dbReference type="EMBL" id="JAAQHG020000015">
    <property type="protein sequence ID" value="KAL1586207.1"/>
    <property type="molecule type" value="Genomic_DNA"/>
</dbReference>
<reference evidence="5 6" key="1">
    <citation type="journal article" date="2020" name="Microbiol. Resour. Announc.">
        <title>Draft Genome Sequence of a Cladosporium Species Isolated from the Mesophotic Ascidian Didemnum maculosum.</title>
        <authorList>
            <person name="Gioti A."/>
            <person name="Siaperas R."/>
            <person name="Nikolaivits E."/>
            <person name="Le Goff G."/>
            <person name="Ouazzani J."/>
            <person name="Kotoulas G."/>
            <person name="Topakas E."/>
        </authorList>
    </citation>
    <scope>NUCLEOTIDE SEQUENCE [LARGE SCALE GENOMIC DNA]</scope>
    <source>
        <strain evidence="5 6">TM138-S3</strain>
    </source>
</reference>
<dbReference type="InterPro" id="IPR035984">
    <property type="entry name" value="Acyl-CoA-binding_sf"/>
</dbReference>
<feature type="compositionally biased region" description="Basic and acidic residues" evidence="3">
    <location>
        <begin position="8"/>
        <end position="18"/>
    </location>
</feature>
<evidence type="ECO:0000313" key="5">
    <source>
        <dbReference type="EMBL" id="KAL1586207.1"/>
    </source>
</evidence>
<sequence>MPAAQSAEFKKAVEDSRSLTKKPSNDELLEIYALFKQGTQEVKYEDAPKPGMFDMAGKAKYNEWAKVKDMKPEEAQKKYVEAVKKLVAKYK</sequence>
<feature type="region of interest" description="Disordered" evidence="3">
    <location>
        <begin position="1"/>
        <end position="20"/>
    </location>
</feature>
<keyword evidence="6" id="KW-1185">Reference proteome</keyword>
<keyword evidence="2" id="KW-0446">Lipid-binding</keyword>
<dbReference type="AlphaFoldDB" id="A0AB34KQX9"/>
<evidence type="ECO:0000256" key="2">
    <source>
        <dbReference type="ARBA" id="ARBA00023121"/>
    </source>
</evidence>
<dbReference type="Pfam" id="PF00887">
    <property type="entry name" value="ACBP"/>
    <property type="match status" value="1"/>
</dbReference>
<dbReference type="Gene3D" id="1.20.80.10">
    <property type="match status" value="1"/>
</dbReference>
<evidence type="ECO:0000256" key="1">
    <source>
        <dbReference type="ARBA" id="ARBA00005567"/>
    </source>
</evidence>
<name>A0AB34KQX9_9PEZI</name>
<evidence type="ECO:0000313" key="6">
    <source>
        <dbReference type="Proteomes" id="UP000803884"/>
    </source>
</evidence>
<comment type="similarity">
    <text evidence="1">Belongs to the ACBP family.</text>
</comment>
<dbReference type="Proteomes" id="UP000803884">
    <property type="component" value="Unassembled WGS sequence"/>
</dbReference>
<dbReference type="GO" id="GO:0000062">
    <property type="term" value="F:fatty-acyl-CoA binding"/>
    <property type="evidence" value="ECO:0007669"/>
    <property type="project" value="InterPro"/>
</dbReference>
<dbReference type="PROSITE" id="PS51228">
    <property type="entry name" value="ACB_2"/>
    <property type="match status" value="1"/>
</dbReference>
<proteinExistence type="inferred from homology"/>
<organism evidence="5 6">
    <name type="scientific">Cladosporium halotolerans</name>
    <dbReference type="NCBI Taxonomy" id="1052096"/>
    <lineage>
        <taxon>Eukaryota</taxon>
        <taxon>Fungi</taxon>
        <taxon>Dikarya</taxon>
        <taxon>Ascomycota</taxon>
        <taxon>Pezizomycotina</taxon>
        <taxon>Dothideomycetes</taxon>
        <taxon>Dothideomycetidae</taxon>
        <taxon>Cladosporiales</taxon>
        <taxon>Cladosporiaceae</taxon>
        <taxon>Cladosporium</taxon>
    </lineage>
</organism>
<dbReference type="RefSeq" id="XP_069229312.1">
    <property type="nucleotide sequence ID" value="XM_069374048.1"/>
</dbReference>
<dbReference type="PRINTS" id="PR00689">
    <property type="entry name" value="ACOABINDINGP"/>
</dbReference>
<evidence type="ECO:0000259" key="4">
    <source>
        <dbReference type="PROSITE" id="PS51228"/>
    </source>
</evidence>
<dbReference type="SUPFAM" id="SSF47027">
    <property type="entry name" value="Acyl-CoA binding protein"/>
    <property type="match status" value="1"/>
</dbReference>
<dbReference type="GeneID" id="96006886"/>
<feature type="domain" description="ACB" evidence="4">
    <location>
        <begin position="5"/>
        <end position="91"/>
    </location>
</feature>
<evidence type="ECO:0000256" key="3">
    <source>
        <dbReference type="SAM" id="MobiDB-lite"/>
    </source>
</evidence>
<dbReference type="PANTHER" id="PTHR23310:SF62">
    <property type="entry name" value="ACYL-COA BINDING PROTEIN 1, ISOFORM A"/>
    <property type="match status" value="1"/>
</dbReference>
<dbReference type="GO" id="GO:0006631">
    <property type="term" value="P:fatty acid metabolic process"/>
    <property type="evidence" value="ECO:0007669"/>
    <property type="project" value="TreeGrafter"/>
</dbReference>
<gene>
    <name evidence="5" type="ORF">WHR41_05443</name>
</gene>
<dbReference type="InterPro" id="IPR014352">
    <property type="entry name" value="FERM/acyl-CoA-bd_prot_sf"/>
</dbReference>
<protein>
    <recommendedName>
        <fullName evidence="4">ACB domain-containing protein</fullName>
    </recommendedName>
</protein>
<accession>A0AB34KQX9</accession>
<dbReference type="PANTHER" id="PTHR23310">
    <property type="entry name" value="ACYL-COA-BINDING PROTEIN, ACBP"/>
    <property type="match status" value="1"/>
</dbReference>